<dbReference type="GeneID" id="106742136"/>
<dbReference type="Proteomes" id="UP000515204">
    <property type="component" value="Unplaced"/>
</dbReference>
<dbReference type="OrthoDB" id="6744902at2759"/>
<reference evidence="3" key="1">
    <citation type="submission" date="2025-08" db="UniProtKB">
        <authorList>
            <consortium name="RefSeq"/>
        </authorList>
    </citation>
    <scope>IDENTIFICATION</scope>
</reference>
<gene>
    <name evidence="3" type="primary">LOC106742136</name>
</gene>
<protein>
    <submittedName>
        <fullName evidence="3">Uncharacterized protein LOC106742136 isoform X1</fullName>
    </submittedName>
</protein>
<dbReference type="KEGG" id="dqu:106742136"/>
<evidence type="ECO:0000256" key="1">
    <source>
        <dbReference type="SAM" id="MobiDB-lite"/>
    </source>
</evidence>
<feature type="region of interest" description="Disordered" evidence="1">
    <location>
        <begin position="306"/>
        <end position="331"/>
    </location>
</feature>
<evidence type="ECO:0000313" key="3">
    <source>
        <dbReference type="RefSeq" id="XP_014470292.1"/>
    </source>
</evidence>
<dbReference type="AlphaFoldDB" id="A0A6P3WWM3"/>
<feature type="region of interest" description="Disordered" evidence="1">
    <location>
        <begin position="79"/>
        <end position="116"/>
    </location>
</feature>
<sequence length="360" mass="39716">MNNVQSFVDDMDSLRRKRQKFSNNPSALVFKHVAETEKRVRNQAFTFNIVKAEPADQMPPFGVNTNAACGFTLQSVTKKESNTLHNSRIKVSPGRTPSPMEYSNASYSPQQHSPQYQPNMQPTVQNEPTDRLSPFGGAAVAGSYTLPLSVMNHKQGNIMPGNLRTQVSPGRTPSPMEYNTAYSPSDAQSSQYQPNISPMMQMPTTSATLYSYAPEQARLQQTEPNLFTLGKAQESMSHATESQGMPVLQPIELNNASTAATPDVTRLLDMDTQQLNFDWPPLDSNDLADFGLLSANLSSGLSLTDGIQPTTNNAEETSQTNSMTNSMTEETNRISWIKQELSEMNNILKPNRRNDDGGLV</sequence>
<feature type="compositionally biased region" description="Low complexity" evidence="1">
    <location>
        <begin position="106"/>
        <end position="116"/>
    </location>
</feature>
<accession>A0A6P3WWM3</accession>
<feature type="compositionally biased region" description="Low complexity" evidence="1">
    <location>
        <begin position="315"/>
        <end position="329"/>
    </location>
</feature>
<keyword evidence="2" id="KW-1185">Reference proteome</keyword>
<name>A0A6P3WWM3_DINQU</name>
<proteinExistence type="predicted"/>
<dbReference type="RefSeq" id="XP_014470292.1">
    <property type="nucleotide sequence ID" value="XM_014614806.1"/>
</dbReference>
<evidence type="ECO:0000313" key="2">
    <source>
        <dbReference type="Proteomes" id="UP000515204"/>
    </source>
</evidence>
<organism evidence="2 3">
    <name type="scientific">Dinoponera quadriceps</name>
    <name type="common">South American ant</name>
    <dbReference type="NCBI Taxonomy" id="609295"/>
    <lineage>
        <taxon>Eukaryota</taxon>
        <taxon>Metazoa</taxon>
        <taxon>Ecdysozoa</taxon>
        <taxon>Arthropoda</taxon>
        <taxon>Hexapoda</taxon>
        <taxon>Insecta</taxon>
        <taxon>Pterygota</taxon>
        <taxon>Neoptera</taxon>
        <taxon>Endopterygota</taxon>
        <taxon>Hymenoptera</taxon>
        <taxon>Apocrita</taxon>
        <taxon>Aculeata</taxon>
        <taxon>Formicoidea</taxon>
        <taxon>Formicidae</taxon>
        <taxon>Ponerinae</taxon>
        <taxon>Ponerini</taxon>
        <taxon>Dinoponera</taxon>
    </lineage>
</organism>